<name>A0A518DPQ2_9BACT</name>
<dbReference type="RefSeq" id="WP_145051122.1">
    <property type="nucleotide sequence ID" value="NZ_CP036433.1"/>
</dbReference>
<protein>
    <submittedName>
        <fullName evidence="2">Uncharacterized protein</fullName>
    </submittedName>
</protein>
<accession>A0A518DPQ2</accession>
<feature type="compositionally biased region" description="Polar residues" evidence="1">
    <location>
        <begin position="46"/>
        <end position="64"/>
    </location>
</feature>
<dbReference type="AlphaFoldDB" id="A0A518DPQ2"/>
<evidence type="ECO:0000313" key="2">
    <source>
        <dbReference type="EMBL" id="QDU93806.1"/>
    </source>
</evidence>
<reference evidence="2 3" key="1">
    <citation type="submission" date="2019-02" db="EMBL/GenBank/DDBJ databases">
        <title>Deep-cultivation of Planctomycetes and their phenomic and genomic characterization uncovers novel biology.</title>
        <authorList>
            <person name="Wiegand S."/>
            <person name="Jogler M."/>
            <person name="Boedeker C."/>
            <person name="Pinto D."/>
            <person name="Vollmers J."/>
            <person name="Rivas-Marin E."/>
            <person name="Kohn T."/>
            <person name="Peeters S.H."/>
            <person name="Heuer A."/>
            <person name="Rast P."/>
            <person name="Oberbeckmann S."/>
            <person name="Bunk B."/>
            <person name="Jeske O."/>
            <person name="Meyerdierks A."/>
            <person name="Storesund J.E."/>
            <person name="Kallscheuer N."/>
            <person name="Luecker S."/>
            <person name="Lage O.M."/>
            <person name="Pohl T."/>
            <person name="Merkel B.J."/>
            <person name="Hornburger P."/>
            <person name="Mueller R.-W."/>
            <person name="Bruemmer F."/>
            <person name="Labrenz M."/>
            <person name="Spormann A.M."/>
            <person name="Op den Camp H."/>
            <person name="Overmann J."/>
            <person name="Amann R."/>
            <person name="Jetten M.S.M."/>
            <person name="Mascher T."/>
            <person name="Medema M.H."/>
            <person name="Devos D.P."/>
            <person name="Kaster A.-K."/>
            <person name="Ovreas L."/>
            <person name="Rohde M."/>
            <person name="Galperin M.Y."/>
            <person name="Jogler C."/>
        </authorList>
    </citation>
    <scope>NUCLEOTIDE SEQUENCE [LARGE SCALE GENOMIC DNA]</scope>
    <source>
        <strain evidence="2 3">Pla85_3_4</strain>
    </source>
</reference>
<organism evidence="2 3">
    <name type="scientific">Lignipirellula cremea</name>
    <dbReference type="NCBI Taxonomy" id="2528010"/>
    <lineage>
        <taxon>Bacteria</taxon>
        <taxon>Pseudomonadati</taxon>
        <taxon>Planctomycetota</taxon>
        <taxon>Planctomycetia</taxon>
        <taxon>Pirellulales</taxon>
        <taxon>Pirellulaceae</taxon>
        <taxon>Lignipirellula</taxon>
    </lineage>
</organism>
<proteinExistence type="predicted"/>
<evidence type="ECO:0000313" key="3">
    <source>
        <dbReference type="Proteomes" id="UP000317648"/>
    </source>
</evidence>
<dbReference type="Proteomes" id="UP000317648">
    <property type="component" value="Chromosome"/>
</dbReference>
<gene>
    <name evidence="2" type="ORF">Pla8534_15890</name>
</gene>
<dbReference type="EMBL" id="CP036433">
    <property type="protein sequence ID" value="QDU93806.1"/>
    <property type="molecule type" value="Genomic_DNA"/>
</dbReference>
<dbReference type="OrthoDB" id="292113at2"/>
<feature type="compositionally biased region" description="Basic residues" evidence="1">
    <location>
        <begin position="65"/>
        <end position="74"/>
    </location>
</feature>
<keyword evidence="3" id="KW-1185">Reference proteome</keyword>
<dbReference type="KEGG" id="lcre:Pla8534_15890"/>
<feature type="region of interest" description="Disordered" evidence="1">
    <location>
        <begin position="46"/>
        <end position="86"/>
    </location>
</feature>
<sequence>MDFNFFTWIREGVRQSVLLGVSDAVEQIGMPPENAELNQRVASLLETESGSGDSGQKNLPTKKSTPTKRRRLGRSLKELEPSVEGQ</sequence>
<evidence type="ECO:0000256" key="1">
    <source>
        <dbReference type="SAM" id="MobiDB-lite"/>
    </source>
</evidence>